<proteinExistence type="predicted"/>
<keyword evidence="1" id="KW-0812">Transmembrane</keyword>
<dbReference type="AlphaFoldDB" id="A0A1G1WTQ7"/>
<dbReference type="STRING" id="1802605.A3A61_03960"/>
<sequence>MNIPKLSSKIFLIFLILLSTSLVFSSPIFAQTGSAGGGCGTNIFDPNCDIRQTYQSSLQSDNGWSWMSSALASIVSFTNRAIEGDAYFAPATGPGGLPFENRDPGLAGIIALGISGTYGSRNITPTDYLASINPFKPAYAIGTNFLSPVLEIWKIFRNIAYVFISVMLIVFGFLVMFRYRLDPRTVITISDALPKTIVALILITFSFAISGLFVDGSKLIESLINQSLKELGNNVLNKPGHLAFDRNQIVYNLDAAGNIIYPAPIRVLEIFGNFIGKFDLKGFKAGGGFISGLTTDIAKVVFNFMLISLMVQLLVSLLKYFATLFILTIFSPLVFLWAILPGQEETSQKWFMQMLTAALVFPAIYLMLNITYFLMIWVSDANGNAIVNHADFQSSTPVGFDVTTEMVRSLIIAGMLILTSKLPEAIEDALKAAPSGAVAHAGVDFKGAAKKVPFIGGFM</sequence>
<evidence type="ECO:0000256" key="1">
    <source>
        <dbReference type="SAM" id="Phobius"/>
    </source>
</evidence>
<dbReference type="EMBL" id="MHDB01000037">
    <property type="protein sequence ID" value="OGY31083.1"/>
    <property type="molecule type" value="Genomic_DNA"/>
</dbReference>
<accession>A0A1G1WTQ7</accession>
<feature type="transmembrane region" description="Helical" evidence="1">
    <location>
        <begin position="197"/>
        <end position="214"/>
    </location>
</feature>
<evidence type="ECO:0008006" key="5">
    <source>
        <dbReference type="Google" id="ProtNLM"/>
    </source>
</evidence>
<keyword evidence="2" id="KW-0732">Signal</keyword>
<feature type="chain" id="PRO_5009581245" description="TrbL/VirB6 plasmid conjugal transfer protein" evidence="2">
    <location>
        <begin position="31"/>
        <end position="459"/>
    </location>
</feature>
<organism evidence="3 4">
    <name type="scientific">Candidatus Woykebacteria bacterium RIFCSPLOWO2_01_FULL_43_14</name>
    <dbReference type="NCBI Taxonomy" id="1802605"/>
    <lineage>
        <taxon>Bacteria</taxon>
        <taxon>Candidatus Woykeibacteriota</taxon>
    </lineage>
</organism>
<evidence type="ECO:0000313" key="3">
    <source>
        <dbReference type="EMBL" id="OGY31083.1"/>
    </source>
</evidence>
<feature type="transmembrane region" description="Helical" evidence="1">
    <location>
        <begin position="297"/>
        <end position="315"/>
    </location>
</feature>
<feature type="transmembrane region" description="Helical" evidence="1">
    <location>
        <begin position="321"/>
        <end position="340"/>
    </location>
</feature>
<dbReference type="Proteomes" id="UP000177718">
    <property type="component" value="Unassembled WGS sequence"/>
</dbReference>
<evidence type="ECO:0000256" key="2">
    <source>
        <dbReference type="SAM" id="SignalP"/>
    </source>
</evidence>
<keyword evidence="1" id="KW-0472">Membrane</keyword>
<protein>
    <recommendedName>
        <fullName evidence="5">TrbL/VirB6 plasmid conjugal transfer protein</fullName>
    </recommendedName>
</protein>
<name>A0A1G1WTQ7_9BACT</name>
<feature type="transmembrane region" description="Helical" evidence="1">
    <location>
        <begin position="352"/>
        <end position="378"/>
    </location>
</feature>
<comment type="caution">
    <text evidence="3">The sequence shown here is derived from an EMBL/GenBank/DDBJ whole genome shotgun (WGS) entry which is preliminary data.</text>
</comment>
<feature type="transmembrane region" description="Helical" evidence="1">
    <location>
        <begin position="159"/>
        <end position="177"/>
    </location>
</feature>
<feature type="signal peptide" evidence="2">
    <location>
        <begin position="1"/>
        <end position="30"/>
    </location>
</feature>
<keyword evidence="1" id="KW-1133">Transmembrane helix</keyword>
<gene>
    <name evidence="3" type="ORF">A3A61_03960</name>
</gene>
<reference evidence="3 4" key="1">
    <citation type="journal article" date="2016" name="Nat. Commun.">
        <title>Thousands of microbial genomes shed light on interconnected biogeochemical processes in an aquifer system.</title>
        <authorList>
            <person name="Anantharaman K."/>
            <person name="Brown C.T."/>
            <person name="Hug L.A."/>
            <person name="Sharon I."/>
            <person name="Castelle C.J."/>
            <person name="Probst A.J."/>
            <person name="Thomas B.C."/>
            <person name="Singh A."/>
            <person name="Wilkins M.J."/>
            <person name="Karaoz U."/>
            <person name="Brodie E.L."/>
            <person name="Williams K.H."/>
            <person name="Hubbard S.S."/>
            <person name="Banfield J.F."/>
        </authorList>
    </citation>
    <scope>NUCLEOTIDE SEQUENCE [LARGE SCALE GENOMIC DNA]</scope>
</reference>
<evidence type="ECO:0000313" key="4">
    <source>
        <dbReference type="Proteomes" id="UP000177718"/>
    </source>
</evidence>